<feature type="transmembrane region" description="Helical" evidence="2">
    <location>
        <begin position="328"/>
        <end position="353"/>
    </location>
</feature>
<feature type="compositionally biased region" description="Basic and acidic residues" evidence="1">
    <location>
        <begin position="97"/>
        <end position="109"/>
    </location>
</feature>
<feature type="compositionally biased region" description="Basic and acidic residues" evidence="1">
    <location>
        <begin position="386"/>
        <end position="398"/>
    </location>
</feature>
<feature type="compositionally biased region" description="Basic and acidic residues" evidence="1">
    <location>
        <begin position="14"/>
        <end position="25"/>
    </location>
</feature>
<sequence length="457" mass="49710">MLQYFNLKKGQKHPSADAEPEKSDAKSPVLNEEDEQFLQNITSDDSPPPPLPKRPTMILDNGQKVKGKDAQVALMAGADQIPLPSSPPVEADTQLGSKKEEDISPEEEKKRINYWSYIPSIPSRLPDGFMMRSKRKDQTANDLKAAADTVKSGEGVELNPDGCVNKEAEAEKEKEDLSSILDQLNMSAVNNRVFSFSKESQKLMEDFTIILKDIVNGVPTAYDDLEKLLTNSEGQLKKMYGSLPPFLQTLVKSLPAKFTSSIGPEILAAAAAKPGVESKYAESHLNKPESKGKKSKRSTVPGLKSLVSEKGAVATMLRSILNFLKLRFPAFVTGTNVLMSVAVFLLLFVFWYCHKRGKETRLSSEALAASAPASDAESEADDSESDMEKTVVFEKPEEGVEPAITIKDDPAVDAKPSAAVSDLPSVLDLPEPSSVPLPPPEEADKGLKEAPVESDPK</sequence>
<evidence type="ECO:0000256" key="2">
    <source>
        <dbReference type="SAM" id="Phobius"/>
    </source>
</evidence>
<organism evidence="3 4">
    <name type="scientific">Aulographum hederae CBS 113979</name>
    <dbReference type="NCBI Taxonomy" id="1176131"/>
    <lineage>
        <taxon>Eukaryota</taxon>
        <taxon>Fungi</taxon>
        <taxon>Dikarya</taxon>
        <taxon>Ascomycota</taxon>
        <taxon>Pezizomycotina</taxon>
        <taxon>Dothideomycetes</taxon>
        <taxon>Pleosporomycetidae</taxon>
        <taxon>Aulographales</taxon>
        <taxon>Aulographaceae</taxon>
    </lineage>
</organism>
<keyword evidence="4" id="KW-1185">Reference proteome</keyword>
<keyword evidence="2" id="KW-0472">Membrane</keyword>
<evidence type="ECO:0000256" key="1">
    <source>
        <dbReference type="SAM" id="MobiDB-lite"/>
    </source>
</evidence>
<dbReference type="OrthoDB" id="5398191at2759"/>
<feature type="region of interest" description="Disordered" evidence="1">
    <location>
        <begin position="363"/>
        <end position="457"/>
    </location>
</feature>
<dbReference type="EMBL" id="ML977153">
    <property type="protein sequence ID" value="KAF1987199.1"/>
    <property type="molecule type" value="Genomic_DNA"/>
</dbReference>
<gene>
    <name evidence="3" type="ORF">K402DRAFT_375823</name>
</gene>
<name>A0A6G1H2G8_9PEZI</name>
<feature type="compositionally biased region" description="Basic and acidic residues" evidence="1">
    <location>
        <begin position="280"/>
        <end position="292"/>
    </location>
</feature>
<reference evidence="3" key="1">
    <citation type="journal article" date="2020" name="Stud. Mycol.">
        <title>101 Dothideomycetes genomes: a test case for predicting lifestyles and emergence of pathogens.</title>
        <authorList>
            <person name="Haridas S."/>
            <person name="Albert R."/>
            <person name="Binder M."/>
            <person name="Bloem J."/>
            <person name="Labutti K."/>
            <person name="Salamov A."/>
            <person name="Andreopoulos B."/>
            <person name="Baker S."/>
            <person name="Barry K."/>
            <person name="Bills G."/>
            <person name="Bluhm B."/>
            <person name="Cannon C."/>
            <person name="Castanera R."/>
            <person name="Culley D."/>
            <person name="Daum C."/>
            <person name="Ezra D."/>
            <person name="Gonzalez J."/>
            <person name="Henrissat B."/>
            <person name="Kuo A."/>
            <person name="Liang C."/>
            <person name="Lipzen A."/>
            <person name="Lutzoni F."/>
            <person name="Magnuson J."/>
            <person name="Mondo S."/>
            <person name="Nolan M."/>
            <person name="Ohm R."/>
            <person name="Pangilinan J."/>
            <person name="Park H.-J."/>
            <person name="Ramirez L."/>
            <person name="Alfaro M."/>
            <person name="Sun H."/>
            <person name="Tritt A."/>
            <person name="Yoshinaga Y."/>
            <person name="Zwiers L.-H."/>
            <person name="Turgeon B."/>
            <person name="Goodwin S."/>
            <person name="Spatafora J."/>
            <person name="Crous P."/>
            <person name="Grigoriev I."/>
        </authorList>
    </citation>
    <scope>NUCLEOTIDE SEQUENCE</scope>
    <source>
        <strain evidence="3">CBS 113979</strain>
    </source>
</reference>
<dbReference type="Proteomes" id="UP000800041">
    <property type="component" value="Unassembled WGS sequence"/>
</dbReference>
<feature type="compositionally biased region" description="Basic and acidic residues" evidence="1">
    <location>
        <begin position="442"/>
        <end position="457"/>
    </location>
</feature>
<feature type="compositionally biased region" description="Acidic residues" evidence="1">
    <location>
        <begin position="376"/>
        <end position="385"/>
    </location>
</feature>
<accession>A0A6G1H2G8</accession>
<evidence type="ECO:0000313" key="3">
    <source>
        <dbReference type="EMBL" id="KAF1987199.1"/>
    </source>
</evidence>
<evidence type="ECO:0000313" key="4">
    <source>
        <dbReference type="Proteomes" id="UP000800041"/>
    </source>
</evidence>
<feature type="compositionally biased region" description="Low complexity" evidence="1">
    <location>
        <begin position="421"/>
        <end position="432"/>
    </location>
</feature>
<feature type="region of interest" description="Disordered" evidence="1">
    <location>
        <begin position="1"/>
        <end position="59"/>
    </location>
</feature>
<protein>
    <submittedName>
        <fullName evidence="3">Uncharacterized protein</fullName>
    </submittedName>
</protein>
<keyword evidence="2" id="KW-0812">Transmembrane</keyword>
<proteinExistence type="predicted"/>
<feature type="region of interest" description="Disordered" evidence="1">
    <location>
        <begin position="75"/>
        <end position="109"/>
    </location>
</feature>
<feature type="compositionally biased region" description="Low complexity" evidence="1">
    <location>
        <begin position="363"/>
        <end position="375"/>
    </location>
</feature>
<feature type="region of interest" description="Disordered" evidence="1">
    <location>
        <begin position="280"/>
        <end position="300"/>
    </location>
</feature>
<keyword evidence="2" id="KW-1133">Transmembrane helix</keyword>
<dbReference type="AlphaFoldDB" id="A0A6G1H2G8"/>